<feature type="signal peptide" evidence="1">
    <location>
        <begin position="1"/>
        <end position="22"/>
    </location>
</feature>
<reference evidence="3 4" key="1">
    <citation type="submission" date="2019-06" db="EMBL/GenBank/DDBJ databases">
        <title>Whole genome sequence for Cellvibrionaceae sp. R142.</title>
        <authorList>
            <person name="Wang G."/>
        </authorList>
    </citation>
    <scope>NUCLEOTIDE SEQUENCE [LARGE SCALE GENOMIC DNA]</scope>
    <source>
        <strain evidence="3 4">R142</strain>
    </source>
</reference>
<dbReference type="InterPro" id="IPR003343">
    <property type="entry name" value="Big_2"/>
</dbReference>
<dbReference type="Proteomes" id="UP000319732">
    <property type="component" value="Unassembled WGS sequence"/>
</dbReference>
<name>A0A545TAA6_9GAMM</name>
<dbReference type="InterPro" id="IPR008964">
    <property type="entry name" value="Invasin/intimin_cell_adhesion"/>
</dbReference>
<keyword evidence="1" id="KW-0732">Signal</keyword>
<accession>A0A545TAA6</accession>
<dbReference type="EMBL" id="VHSG01000017">
    <property type="protein sequence ID" value="TQV74152.1"/>
    <property type="molecule type" value="Genomic_DNA"/>
</dbReference>
<feature type="domain" description="BIG2" evidence="2">
    <location>
        <begin position="206"/>
        <end position="279"/>
    </location>
</feature>
<dbReference type="PROSITE" id="PS51257">
    <property type="entry name" value="PROKAR_LIPOPROTEIN"/>
    <property type="match status" value="1"/>
</dbReference>
<organism evidence="3 4">
    <name type="scientific">Exilibacterium tricleocarpae</name>
    <dbReference type="NCBI Taxonomy" id="2591008"/>
    <lineage>
        <taxon>Bacteria</taxon>
        <taxon>Pseudomonadati</taxon>
        <taxon>Pseudomonadota</taxon>
        <taxon>Gammaproteobacteria</taxon>
        <taxon>Cellvibrionales</taxon>
        <taxon>Cellvibrionaceae</taxon>
        <taxon>Exilibacterium</taxon>
    </lineage>
</organism>
<dbReference type="Pfam" id="PF02368">
    <property type="entry name" value="Big_2"/>
    <property type="match status" value="3"/>
</dbReference>
<gene>
    <name evidence="3" type="ORF">FKG94_16210</name>
</gene>
<feature type="domain" description="BIG2" evidence="2">
    <location>
        <begin position="30"/>
        <end position="111"/>
    </location>
</feature>
<evidence type="ECO:0000259" key="2">
    <source>
        <dbReference type="SMART" id="SM00635"/>
    </source>
</evidence>
<dbReference type="SMART" id="SM00635">
    <property type="entry name" value="BID_2"/>
    <property type="match status" value="6"/>
</dbReference>
<proteinExistence type="predicted"/>
<sequence>MSLMTSKSLVVTVLLLLLTACGDDESNTRSVNAPLIEQSIAFAEPGPLMRLVGDTLNNAASGGDGSGAISYRSSDRAVAIVAADGLVTVTGAGSATITADKAADTRYAAASASYRIDASRVPQIITFAQAGPVALSVGNTLENAASGGAGNGVISYRSNNTAVATVNADGLITATGAGSATITADKAADVRYAATQASYRVEASLATQAIAFAQPGPLVLPVGGNLRNVAGGGAGTGAISYRSSDRAVAIVAADGRVTATGAGSATITADKAADARYAAASASYRIDVSRIPQTIAFAQPGPLALPVGGSLGNVASGGAGTGAVSYHSSDLTVATVDAAGRVTATGVGRAIITAEKATDALYTAASARYRIDVSLATQTISFAQVGPVALLVGETLSNTAGGGAGSGAISYRSSDTGVATVDAEGKVTARGAGSVMITADKAADARYAAASASYEITVSLAVQTITFEQAGSFELSVDEMLTNTASGGDGDGAISYRSSDTGVATVDAEGKVTARGAGSVMITADKAADARYA</sequence>
<evidence type="ECO:0000256" key="1">
    <source>
        <dbReference type="SAM" id="SignalP"/>
    </source>
</evidence>
<dbReference type="AlphaFoldDB" id="A0A545TAA6"/>
<feature type="domain" description="BIG2" evidence="2">
    <location>
        <begin position="379"/>
        <end position="449"/>
    </location>
</feature>
<feature type="domain" description="BIG2" evidence="2">
    <location>
        <begin position="121"/>
        <end position="196"/>
    </location>
</feature>
<dbReference type="Gene3D" id="2.60.40.1080">
    <property type="match status" value="6"/>
</dbReference>
<feature type="chain" id="PRO_5021802048" description="BIG2 domain-containing protein" evidence="1">
    <location>
        <begin position="23"/>
        <end position="533"/>
    </location>
</feature>
<keyword evidence="4" id="KW-1185">Reference proteome</keyword>
<evidence type="ECO:0000313" key="4">
    <source>
        <dbReference type="Proteomes" id="UP000319732"/>
    </source>
</evidence>
<feature type="domain" description="BIG2" evidence="2">
    <location>
        <begin position="452"/>
        <end position="533"/>
    </location>
</feature>
<feature type="non-terminal residue" evidence="3">
    <location>
        <position position="533"/>
    </location>
</feature>
<evidence type="ECO:0000313" key="3">
    <source>
        <dbReference type="EMBL" id="TQV74152.1"/>
    </source>
</evidence>
<feature type="domain" description="BIG2" evidence="2">
    <location>
        <begin position="291"/>
        <end position="364"/>
    </location>
</feature>
<protein>
    <recommendedName>
        <fullName evidence="2">BIG2 domain-containing protein</fullName>
    </recommendedName>
</protein>
<dbReference type="SUPFAM" id="SSF49373">
    <property type="entry name" value="Invasin/intimin cell-adhesion fragments"/>
    <property type="match status" value="6"/>
</dbReference>
<comment type="caution">
    <text evidence="3">The sequence shown here is derived from an EMBL/GenBank/DDBJ whole genome shotgun (WGS) entry which is preliminary data.</text>
</comment>